<organism evidence="1 2">
    <name type="scientific">Mytilus coruscus</name>
    <name type="common">Sea mussel</name>
    <dbReference type="NCBI Taxonomy" id="42192"/>
    <lineage>
        <taxon>Eukaryota</taxon>
        <taxon>Metazoa</taxon>
        <taxon>Spiralia</taxon>
        <taxon>Lophotrochozoa</taxon>
        <taxon>Mollusca</taxon>
        <taxon>Bivalvia</taxon>
        <taxon>Autobranchia</taxon>
        <taxon>Pteriomorphia</taxon>
        <taxon>Mytilida</taxon>
        <taxon>Mytiloidea</taxon>
        <taxon>Mytilidae</taxon>
        <taxon>Mytilinae</taxon>
        <taxon>Mytilus</taxon>
    </lineage>
</organism>
<sequence length="166" mass="19346">MTALSMGAFGAYRLQYSKYLKEQDERARKESEDPETVWVTKRYIPTDLRTTAPVPRHKLLAPKELPFPDRHWVPPTDPPLRGFERKTLPVIFRSHPSTRSEQYSTLRQMLPSKGSYGTFPPPRWGTGCGVPVVYEERPQKRFPIINSPMTMYVDEMHTTNKLFKLH</sequence>
<dbReference type="Proteomes" id="UP000507470">
    <property type="component" value="Unassembled WGS sequence"/>
</dbReference>
<dbReference type="OrthoDB" id="10059362at2759"/>
<dbReference type="AlphaFoldDB" id="A0A6J8DAW9"/>
<evidence type="ECO:0000313" key="1">
    <source>
        <dbReference type="EMBL" id="CAC5405833.1"/>
    </source>
</evidence>
<protein>
    <submittedName>
        <fullName evidence="1">Uncharacterized protein</fullName>
    </submittedName>
</protein>
<gene>
    <name evidence="1" type="ORF">MCOR_39482</name>
</gene>
<reference evidence="1 2" key="1">
    <citation type="submission" date="2020-06" db="EMBL/GenBank/DDBJ databases">
        <authorList>
            <person name="Li R."/>
            <person name="Bekaert M."/>
        </authorList>
    </citation>
    <scope>NUCLEOTIDE SEQUENCE [LARGE SCALE GENOMIC DNA]</scope>
    <source>
        <strain evidence="2">wild</strain>
    </source>
</reference>
<name>A0A6J8DAW9_MYTCO</name>
<evidence type="ECO:0000313" key="2">
    <source>
        <dbReference type="Proteomes" id="UP000507470"/>
    </source>
</evidence>
<dbReference type="EMBL" id="CACVKT020007140">
    <property type="protein sequence ID" value="CAC5405833.1"/>
    <property type="molecule type" value="Genomic_DNA"/>
</dbReference>
<keyword evidence="2" id="KW-1185">Reference proteome</keyword>
<proteinExistence type="predicted"/>
<accession>A0A6J8DAW9</accession>